<dbReference type="GO" id="GO:0071949">
    <property type="term" value="F:FAD binding"/>
    <property type="evidence" value="ECO:0007669"/>
    <property type="project" value="InterPro"/>
</dbReference>
<accession>A0A177LD01</accession>
<dbReference type="InterPro" id="IPR016166">
    <property type="entry name" value="FAD-bd_PCMH"/>
</dbReference>
<dbReference type="InterPro" id="IPR036318">
    <property type="entry name" value="FAD-bd_PCMH-like_sf"/>
</dbReference>
<dbReference type="Pfam" id="PF00941">
    <property type="entry name" value="FAD_binding_5"/>
    <property type="match status" value="1"/>
</dbReference>
<dbReference type="InterPro" id="IPR051312">
    <property type="entry name" value="Diverse_Substr_Oxidored"/>
</dbReference>
<evidence type="ECO:0000313" key="5">
    <source>
        <dbReference type="EMBL" id="OAH62491.1"/>
    </source>
</evidence>
<evidence type="ECO:0000313" key="6">
    <source>
        <dbReference type="Proteomes" id="UP000076935"/>
    </source>
</evidence>
<dbReference type="RefSeq" id="WP_082862665.1">
    <property type="nucleotide sequence ID" value="NZ_JBCNAN010000026.1"/>
</dbReference>
<dbReference type="SMART" id="SM01092">
    <property type="entry name" value="CO_deh_flav_C"/>
    <property type="match status" value="1"/>
</dbReference>
<dbReference type="SUPFAM" id="SSF56176">
    <property type="entry name" value="FAD-binding/transporter-associated domain-like"/>
    <property type="match status" value="1"/>
</dbReference>
<keyword evidence="2" id="KW-0274">FAD</keyword>
<dbReference type="Proteomes" id="UP000076935">
    <property type="component" value="Unassembled WGS sequence"/>
</dbReference>
<dbReference type="GO" id="GO:0016491">
    <property type="term" value="F:oxidoreductase activity"/>
    <property type="evidence" value="ECO:0007669"/>
    <property type="project" value="UniProtKB-KW"/>
</dbReference>
<dbReference type="Gene3D" id="3.30.390.50">
    <property type="entry name" value="CO dehydrogenase flavoprotein, C-terminal domain"/>
    <property type="match status" value="1"/>
</dbReference>
<comment type="caution">
    <text evidence="5">The sequence shown here is derived from an EMBL/GenBank/DDBJ whole genome shotgun (WGS) entry which is preliminary data.</text>
</comment>
<keyword evidence="3" id="KW-0560">Oxidoreductase</keyword>
<reference evidence="5 6" key="1">
    <citation type="submission" date="2016-01" db="EMBL/GenBank/DDBJ databases">
        <title>Investigation of taxonomic status of Bacillus aminovorans.</title>
        <authorList>
            <person name="Verma A."/>
            <person name="Pal Y."/>
            <person name="Krishnamurthi S."/>
        </authorList>
    </citation>
    <scope>NUCLEOTIDE SEQUENCE [LARGE SCALE GENOMIC DNA]</scope>
    <source>
        <strain evidence="5 6">DSM 1314</strain>
    </source>
</reference>
<sequence>MTTKKENSSLASSVIWTPTTIQEALAKKKEFGADACFISGGTLLQLQWENGNKVPKNLISLQLIQKMQGIEVERDHDCKVLSIGALSTLATCQNHSLVTMERKLLSEVVKHIAAPAVRNQATIGGNIAGRSGDVIPALLVMDAEISLCNKVSSLKKSVWSWLKDKEDQQDDLLTQVHLPINEQERNMHYFYKKIGRREAFTAAIVTVAGSMSLNELGELDHVRLAVGGGDNLPHRLKATERLFKGEKLSTVTWKEVYSSILKEFLPTTDAFLSADYRKKVAAHIIISELQELVFPSLK</sequence>
<evidence type="ECO:0000256" key="2">
    <source>
        <dbReference type="ARBA" id="ARBA00022827"/>
    </source>
</evidence>
<gene>
    <name evidence="5" type="ORF">AWH49_09895</name>
</gene>
<dbReference type="EMBL" id="LQWY01000007">
    <property type="protein sequence ID" value="OAH62491.1"/>
    <property type="molecule type" value="Genomic_DNA"/>
</dbReference>
<dbReference type="Pfam" id="PF03450">
    <property type="entry name" value="CO_deh_flav_C"/>
    <property type="match status" value="1"/>
</dbReference>
<feature type="domain" description="FAD-binding PCMH-type" evidence="4">
    <location>
        <begin position="7"/>
        <end position="183"/>
    </location>
</feature>
<proteinExistence type="predicted"/>
<keyword evidence="6" id="KW-1185">Reference proteome</keyword>
<dbReference type="InterPro" id="IPR005107">
    <property type="entry name" value="CO_DH_flav_C"/>
</dbReference>
<evidence type="ECO:0000256" key="1">
    <source>
        <dbReference type="ARBA" id="ARBA00022630"/>
    </source>
</evidence>
<evidence type="ECO:0000256" key="3">
    <source>
        <dbReference type="ARBA" id="ARBA00023002"/>
    </source>
</evidence>
<dbReference type="AlphaFoldDB" id="A0A177LD01"/>
<dbReference type="PROSITE" id="PS51387">
    <property type="entry name" value="FAD_PCMH"/>
    <property type="match status" value="1"/>
</dbReference>
<dbReference type="Gene3D" id="3.30.465.10">
    <property type="match status" value="1"/>
</dbReference>
<protein>
    <recommendedName>
        <fullName evidence="4">FAD-binding PCMH-type domain-containing protein</fullName>
    </recommendedName>
</protein>
<dbReference type="STRING" id="29332.AWH48_12860"/>
<dbReference type="InterPro" id="IPR036683">
    <property type="entry name" value="CO_DH_flav_C_dom_sf"/>
</dbReference>
<name>A0A177LD01_9BACI</name>
<dbReference type="SUPFAM" id="SSF55447">
    <property type="entry name" value="CO dehydrogenase flavoprotein C-terminal domain-like"/>
    <property type="match status" value="1"/>
</dbReference>
<dbReference type="PANTHER" id="PTHR42659">
    <property type="entry name" value="XANTHINE DEHYDROGENASE SUBUNIT C-RELATED"/>
    <property type="match status" value="1"/>
</dbReference>
<dbReference type="PANTHER" id="PTHR42659:SF2">
    <property type="entry name" value="XANTHINE DEHYDROGENASE SUBUNIT C-RELATED"/>
    <property type="match status" value="1"/>
</dbReference>
<keyword evidence="1" id="KW-0285">Flavoprotein</keyword>
<dbReference type="InterPro" id="IPR002346">
    <property type="entry name" value="Mopterin_DH_FAD-bd"/>
</dbReference>
<evidence type="ECO:0000259" key="4">
    <source>
        <dbReference type="PROSITE" id="PS51387"/>
    </source>
</evidence>
<organism evidence="5 6">
    <name type="scientific">Domibacillus aminovorans</name>
    <dbReference type="NCBI Taxonomy" id="29332"/>
    <lineage>
        <taxon>Bacteria</taxon>
        <taxon>Bacillati</taxon>
        <taxon>Bacillota</taxon>
        <taxon>Bacilli</taxon>
        <taxon>Bacillales</taxon>
        <taxon>Bacillaceae</taxon>
        <taxon>Domibacillus</taxon>
    </lineage>
</organism>
<dbReference type="InterPro" id="IPR016169">
    <property type="entry name" value="FAD-bd_PCMH_sub2"/>
</dbReference>